<dbReference type="Pfam" id="PF04892">
    <property type="entry name" value="VanZ"/>
    <property type="match status" value="1"/>
</dbReference>
<keyword evidence="1" id="KW-0812">Transmembrane</keyword>
<evidence type="ECO:0000313" key="4">
    <source>
        <dbReference type="Proteomes" id="UP000628463"/>
    </source>
</evidence>
<dbReference type="RefSeq" id="WP_186836847.1">
    <property type="nucleotide sequence ID" value="NZ_JACOPD010000005.1"/>
</dbReference>
<dbReference type="NCBIfam" id="NF037970">
    <property type="entry name" value="vanZ_1"/>
    <property type="match status" value="1"/>
</dbReference>
<evidence type="ECO:0000256" key="1">
    <source>
        <dbReference type="SAM" id="Phobius"/>
    </source>
</evidence>
<keyword evidence="1" id="KW-0472">Membrane</keyword>
<name>A0ABR7G0C8_9FIRM</name>
<dbReference type="Proteomes" id="UP000628463">
    <property type="component" value="Unassembled WGS sequence"/>
</dbReference>
<proteinExistence type="predicted"/>
<sequence length="158" mass="17513">MKSKLLKIFIWIPAVICAVMIFGFSGQNGENSGNLSRKAAGVIVDIADSVHLVDVRWNGRQELIDKIELPVRKAAHMTEYAIFACLVYLAFTVDGVSWQLVRFISFFATAAFACSDEFHQLYVPGRNGCVTDVLIDCVGILIGIIICSIADRRKKMII</sequence>
<gene>
    <name evidence="3" type="ORF">H8S01_07945</name>
</gene>
<keyword evidence="4" id="KW-1185">Reference proteome</keyword>
<accession>A0ABR7G0C8</accession>
<reference evidence="3 4" key="1">
    <citation type="submission" date="2020-08" db="EMBL/GenBank/DDBJ databases">
        <title>Genome public.</title>
        <authorList>
            <person name="Liu C."/>
            <person name="Sun Q."/>
        </authorList>
    </citation>
    <scope>NUCLEOTIDE SEQUENCE [LARGE SCALE GENOMIC DNA]</scope>
    <source>
        <strain evidence="3 4">NSJ-43</strain>
    </source>
</reference>
<keyword evidence="1" id="KW-1133">Transmembrane helix</keyword>
<dbReference type="EMBL" id="JACOPD010000005">
    <property type="protein sequence ID" value="MBC5680888.1"/>
    <property type="molecule type" value="Genomic_DNA"/>
</dbReference>
<comment type="caution">
    <text evidence="3">The sequence shown here is derived from an EMBL/GenBank/DDBJ whole genome shotgun (WGS) entry which is preliminary data.</text>
</comment>
<organism evidence="3 4">
    <name type="scientific">Lachnospira hominis</name>
    <name type="common">ex Liu et al. 2021</name>
    <dbReference type="NCBI Taxonomy" id="2763051"/>
    <lineage>
        <taxon>Bacteria</taxon>
        <taxon>Bacillati</taxon>
        <taxon>Bacillota</taxon>
        <taxon>Clostridia</taxon>
        <taxon>Lachnospirales</taxon>
        <taxon>Lachnospiraceae</taxon>
        <taxon>Lachnospira</taxon>
    </lineage>
</organism>
<feature type="transmembrane region" description="Helical" evidence="1">
    <location>
        <begin position="133"/>
        <end position="150"/>
    </location>
</feature>
<feature type="transmembrane region" description="Helical" evidence="1">
    <location>
        <begin position="80"/>
        <end position="113"/>
    </location>
</feature>
<dbReference type="PIRSF" id="PIRSF019083">
    <property type="entry name" value="UCP019083_VanZ"/>
    <property type="match status" value="1"/>
</dbReference>
<dbReference type="InterPro" id="IPR006976">
    <property type="entry name" value="VanZ-like"/>
</dbReference>
<feature type="domain" description="VanZ-like" evidence="2">
    <location>
        <begin position="11"/>
        <end position="149"/>
    </location>
</feature>
<dbReference type="InterPro" id="IPR016747">
    <property type="entry name" value="Phosphotransbutyrylase"/>
</dbReference>
<feature type="transmembrane region" description="Helical" evidence="1">
    <location>
        <begin position="6"/>
        <end position="24"/>
    </location>
</feature>
<evidence type="ECO:0000313" key="3">
    <source>
        <dbReference type="EMBL" id="MBC5680888.1"/>
    </source>
</evidence>
<protein>
    <submittedName>
        <fullName evidence="3">VanZ family protein</fullName>
    </submittedName>
</protein>
<evidence type="ECO:0000259" key="2">
    <source>
        <dbReference type="Pfam" id="PF04892"/>
    </source>
</evidence>